<proteinExistence type="predicted"/>
<protein>
    <recommendedName>
        <fullName evidence="5">Lipoprotein</fullName>
    </recommendedName>
</protein>
<dbReference type="eggNOG" id="ENOG5030IRG">
    <property type="taxonomic scope" value="Bacteria"/>
</dbReference>
<reference evidence="3 4" key="1">
    <citation type="submission" date="2012-11" db="EMBL/GenBank/DDBJ databases">
        <title>Genome assembly of Thiorhodococcus sp. AK35.</title>
        <authorList>
            <person name="Nupur N."/>
            <person name="Khatri I."/>
            <person name="Subramanian S."/>
            <person name="Pinnaka A."/>
        </authorList>
    </citation>
    <scope>NUCLEOTIDE SEQUENCE [LARGE SCALE GENOMIC DNA]</scope>
    <source>
        <strain evidence="3 4">AK35</strain>
    </source>
</reference>
<dbReference type="EMBL" id="AONC01000045">
    <property type="protein sequence ID" value="EXJ14258.1"/>
    <property type="molecule type" value="Genomic_DNA"/>
</dbReference>
<sequence length="80" mass="8609">MRNMTRVTFAIPAAAILALTLTACGDEDDGKAEQMGAKIDQTVEQAKGKVEEMRDSMSDAMEKAGDKIEETADGIENKTD</sequence>
<dbReference type="STRING" id="1249627.D779_2929"/>
<comment type="caution">
    <text evidence="3">The sequence shown here is derived from an EMBL/GenBank/DDBJ whole genome shotgun (WGS) entry which is preliminary data.</text>
</comment>
<keyword evidence="4" id="KW-1185">Reference proteome</keyword>
<feature type="chain" id="PRO_5004931043" description="Lipoprotein" evidence="2">
    <location>
        <begin position="26"/>
        <end position="80"/>
    </location>
</feature>
<evidence type="ECO:0000256" key="2">
    <source>
        <dbReference type="SAM" id="SignalP"/>
    </source>
</evidence>
<evidence type="ECO:0008006" key="5">
    <source>
        <dbReference type="Google" id="ProtNLM"/>
    </source>
</evidence>
<gene>
    <name evidence="3" type="ORF">D779_2929</name>
</gene>
<dbReference type="Proteomes" id="UP000019460">
    <property type="component" value="Unassembled WGS sequence"/>
</dbReference>
<organism evidence="3 4">
    <name type="scientific">Imhoffiella purpurea</name>
    <dbReference type="NCBI Taxonomy" id="1249627"/>
    <lineage>
        <taxon>Bacteria</taxon>
        <taxon>Pseudomonadati</taxon>
        <taxon>Pseudomonadota</taxon>
        <taxon>Gammaproteobacteria</taxon>
        <taxon>Chromatiales</taxon>
        <taxon>Chromatiaceae</taxon>
        <taxon>Imhoffiella</taxon>
    </lineage>
</organism>
<name>W9V408_9GAMM</name>
<accession>W9V408</accession>
<keyword evidence="2" id="KW-0732">Signal</keyword>
<feature type="signal peptide" evidence="2">
    <location>
        <begin position="1"/>
        <end position="25"/>
    </location>
</feature>
<evidence type="ECO:0000313" key="4">
    <source>
        <dbReference type="Proteomes" id="UP000019460"/>
    </source>
</evidence>
<dbReference type="AlphaFoldDB" id="W9V408"/>
<dbReference type="PROSITE" id="PS51257">
    <property type="entry name" value="PROKAR_LIPOPROTEIN"/>
    <property type="match status" value="1"/>
</dbReference>
<evidence type="ECO:0000256" key="1">
    <source>
        <dbReference type="SAM" id="MobiDB-lite"/>
    </source>
</evidence>
<evidence type="ECO:0000313" key="3">
    <source>
        <dbReference type="EMBL" id="EXJ14258.1"/>
    </source>
</evidence>
<feature type="region of interest" description="Disordered" evidence="1">
    <location>
        <begin position="47"/>
        <end position="80"/>
    </location>
</feature>